<name>A0A6C0K575_9ZZZZ</name>
<sequence>MEILIVDPENKLSLPQKKKIRVSFREFCEKGVQQEEEEEKWKQTMLTTIYYPEGVIPYKDIKVVEVKTNSYMLSFTDQAQPSSVQSQTSTSSRDELRQKLRDKLRNRHIERNNTYKDESWRLYHTLLKHPAIRNLPDETVRKALPNPDEVRKNAELYRTMNEANPNPMLKEYFNACLSA</sequence>
<feature type="compositionally biased region" description="Basic and acidic residues" evidence="1">
    <location>
        <begin position="92"/>
        <end position="104"/>
    </location>
</feature>
<reference evidence="2" key="1">
    <citation type="journal article" date="2020" name="Nature">
        <title>Giant virus diversity and host interactions through global metagenomics.</title>
        <authorList>
            <person name="Schulz F."/>
            <person name="Roux S."/>
            <person name="Paez-Espino D."/>
            <person name="Jungbluth S."/>
            <person name="Walsh D.A."/>
            <person name="Denef V.J."/>
            <person name="McMahon K.D."/>
            <person name="Konstantinidis K.T."/>
            <person name="Eloe-Fadrosh E.A."/>
            <person name="Kyrpides N.C."/>
            <person name="Woyke T."/>
        </authorList>
    </citation>
    <scope>NUCLEOTIDE SEQUENCE</scope>
    <source>
        <strain evidence="2">GVMAG-S-1101169-75</strain>
    </source>
</reference>
<dbReference type="AlphaFoldDB" id="A0A6C0K575"/>
<organism evidence="2">
    <name type="scientific">viral metagenome</name>
    <dbReference type="NCBI Taxonomy" id="1070528"/>
    <lineage>
        <taxon>unclassified sequences</taxon>
        <taxon>metagenomes</taxon>
        <taxon>organismal metagenomes</taxon>
    </lineage>
</organism>
<dbReference type="EMBL" id="MN740791">
    <property type="protein sequence ID" value="QHU11867.1"/>
    <property type="molecule type" value="Genomic_DNA"/>
</dbReference>
<protein>
    <submittedName>
        <fullName evidence="2">Uncharacterized protein</fullName>
    </submittedName>
</protein>
<feature type="region of interest" description="Disordered" evidence="1">
    <location>
        <begin position="78"/>
        <end position="104"/>
    </location>
</feature>
<evidence type="ECO:0000256" key="1">
    <source>
        <dbReference type="SAM" id="MobiDB-lite"/>
    </source>
</evidence>
<accession>A0A6C0K575</accession>
<evidence type="ECO:0000313" key="2">
    <source>
        <dbReference type="EMBL" id="QHU11867.1"/>
    </source>
</evidence>
<feature type="compositionally biased region" description="Low complexity" evidence="1">
    <location>
        <begin position="82"/>
        <end position="91"/>
    </location>
</feature>
<proteinExistence type="predicted"/>